<dbReference type="EMBL" id="BSOB01000046">
    <property type="protein sequence ID" value="GLQ94392.1"/>
    <property type="molecule type" value="Genomic_DNA"/>
</dbReference>
<evidence type="ECO:0008006" key="4">
    <source>
        <dbReference type="Google" id="ProtNLM"/>
    </source>
</evidence>
<feature type="transmembrane region" description="Helical" evidence="1">
    <location>
        <begin position="36"/>
        <end position="54"/>
    </location>
</feature>
<protein>
    <recommendedName>
        <fullName evidence="4">Holin</fullName>
    </recommendedName>
</protein>
<organism evidence="2 3">
    <name type="scientific">Dyella acidisoli</name>
    <dbReference type="NCBI Taxonomy" id="1867834"/>
    <lineage>
        <taxon>Bacteria</taxon>
        <taxon>Pseudomonadati</taxon>
        <taxon>Pseudomonadota</taxon>
        <taxon>Gammaproteobacteria</taxon>
        <taxon>Lysobacterales</taxon>
        <taxon>Rhodanobacteraceae</taxon>
        <taxon>Dyella</taxon>
    </lineage>
</organism>
<keyword evidence="1" id="KW-0812">Transmembrane</keyword>
<dbReference type="Proteomes" id="UP001156670">
    <property type="component" value="Unassembled WGS sequence"/>
</dbReference>
<gene>
    <name evidence="2" type="ORF">GCM10007901_33440</name>
</gene>
<feature type="transmembrane region" description="Helical" evidence="1">
    <location>
        <begin position="61"/>
        <end position="80"/>
    </location>
</feature>
<comment type="caution">
    <text evidence="2">The sequence shown here is derived from an EMBL/GenBank/DDBJ whole genome shotgun (WGS) entry which is preliminary data.</text>
</comment>
<name>A0ABQ5XSS4_9GAMM</name>
<sequence length="84" mass="8653">MRLLIAFGSSFLSALAGCLSIMLVFGLFESHSVKPWVAVGIAAGAAIANAIRAWRKVSPNAFSWLIVGLVSAGSIIGTWFSGGG</sequence>
<keyword evidence="1" id="KW-1133">Transmembrane helix</keyword>
<evidence type="ECO:0000313" key="3">
    <source>
        <dbReference type="Proteomes" id="UP001156670"/>
    </source>
</evidence>
<evidence type="ECO:0000256" key="1">
    <source>
        <dbReference type="SAM" id="Phobius"/>
    </source>
</evidence>
<keyword evidence="1" id="KW-0472">Membrane</keyword>
<proteinExistence type="predicted"/>
<accession>A0ABQ5XSS4</accession>
<reference evidence="3" key="1">
    <citation type="journal article" date="2019" name="Int. J. Syst. Evol. Microbiol.">
        <title>The Global Catalogue of Microorganisms (GCM) 10K type strain sequencing project: providing services to taxonomists for standard genome sequencing and annotation.</title>
        <authorList>
            <consortium name="The Broad Institute Genomics Platform"/>
            <consortium name="The Broad Institute Genome Sequencing Center for Infectious Disease"/>
            <person name="Wu L."/>
            <person name="Ma J."/>
        </authorList>
    </citation>
    <scope>NUCLEOTIDE SEQUENCE [LARGE SCALE GENOMIC DNA]</scope>
    <source>
        <strain evidence="3">NBRC 111980</strain>
    </source>
</reference>
<dbReference type="PROSITE" id="PS51257">
    <property type="entry name" value="PROKAR_LIPOPROTEIN"/>
    <property type="match status" value="1"/>
</dbReference>
<keyword evidence="3" id="KW-1185">Reference proteome</keyword>
<evidence type="ECO:0000313" key="2">
    <source>
        <dbReference type="EMBL" id="GLQ94392.1"/>
    </source>
</evidence>